<protein>
    <submittedName>
        <fullName evidence="2">Acetylcholine receptor subunit alpha-like protein</fullName>
    </submittedName>
</protein>
<evidence type="ECO:0000313" key="3">
    <source>
        <dbReference type="Proteomes" id="UP000288716"/>
    </source>
</evidence>
<comment type="caution">
    <text evidence="2">The sequence shown here is derived from an EMBL/GenBank/DDBJ whole genome shotgun (WGS) entry which is preliminary data.</text>
</comment>
<keyword evidence="2" id="KW-0675">Receptor</keyword>
<dbReference type="STRING" id="299467.A0A443SE18"/>
<accession>A0A443SE18</accession>
<keyword evidence="3" id="KW-1185">Reference proteome</keyword>
<gene>
    <name evidence="2" type="ORF">B4U80_03133</name>
</gene>
<dbReference type="Gene3D" id="2.70.170.10">
    <property type="entry name" value="Neurotransmitter-gated ion-channel ligand-binding domain"/>
    <property type="match status" value="1"/>
</dbReference>
<dbReference type="VEuPathDB" id="VectorBase:LDEU006281"/>
<dbReference type="InterPro" id="IPR036734">
    <property type="entry name" value="Neur_chan_lig-bd_sf"/>
</dbReference>
<feature type="domain" description="Neurotransmitter-gated ion-channel ligand-binding" evidence="1">
    <location>
        <begin position="24"/>
        <end position="67"/>
    </location>
</feature>
<dbReference type="AlphaFoldDB" id="A0A443SE18"/>
<dbReference type="Proteomes" id="UP000288716">
    <property type="component" value="Unassembled WGS sequence"/>
</dbReference>
<reference evidence="2 3" key="1">
    <citation type="journal article" date="2018" name="Gigascience">
        <title>Genomes of trombidid mites reveal novel predicted allergens and laterally-transferred genes associated with secondary metabolism.</title>
        <authorList>
            <person name="Dong X."/>
            <person name="Chaisiri K."/>
            <person name="Xia D."/>
            <person name="Armstrong S.D."/>
            <person name="Fang Y."/>
            <person name="Donnelly M.J."/>
            <person name="Kadowaki T."/>
            <person name="McGarry J.W."/>
            <person name="Darby A.C."/>
            <person name="Makepeace B.L."/>
        </authorList>
    </citation>
    <scope>NUCLEOTIDE SEQUENCE [LARGE SCALE GENOMIC DNA]</scope>
    <source>
        <strain evidence="2">UoL-UT</strain>
    </source>
</reference>
<sequence>MFFDANIKVPKKQEKSCILNPDAKRLYDDLITQNNKVVRPVMNETEAVNVRIKLKLSQLIEVRKKQTLI</sequence>
<name>A0A443SE18_9ACAR</name>
<evidence type="ECO:0000313" key="2">
    <source>
        <dbReference type="EMBL" id="RWS25759.1"/>
    </source>
</evidence>
<dbReference type="SUPFAM" id="SSF63712">
    <property type="entry name" value="Nicotinic receptor ligand binding domain-like"/>
    <property type="match status" value="1"/>
</dbReference>
<dbReference type="EMBL" id="NCKV01003406">
    <property type="protein sequence ID" value="RWS25759.1"/>
    <property type="molecule type" value="Genomic_DNA"/>
</dbReference>
<evidence type="ECO:0000259" key="1">
    <source>
        <dbReference type="Pfam" id="PF02931"/>
    </source>
</evidence>
<dbReference type="GO" id="GO:0016020">
    <property type="term" value="C:membrane"/>
    <property type="evidence" value="ECO:0007669"/>
    <property type="project" value="InterPro"/>
</dbReference>
<dbReference type="InterPro" id="IPR006202">
    <property type="entry name" value="Neur_chan_lig-bd"/>
</dbReference>
<organism evidence="2 3">
    <name type="scientific">Leptotrombidium deliense</name>
    <dbReference type="NCBI Taxonomy" id="299467"/>
    <lineage>
        <taxon>Eukaryota</taxon>
        <taxon>Metazoa</taxon>
        <taxon>Ecdysozoa</taxon>
        <taxon>Arthropoda</taxon>
        <taxon>Chelicerata</taxon>
        <taxon>Arachnida</taxon>
        <taxon>Acari</taxon>
        <taxon>Acariformes</taxon>
        <taxon>Trombidiformes</taxon>
        <taxon>Prostigmata</taxon>
        <taxon>Anystina</taxon>
        <taxon>Parasitengona</taxon>
        <taxon>Trombiculoidea</taxon>
        <taxon>Trombiculidae</taxon>
        <taxon>Leptotrombidium</taxon>
    </lineage>
</organism>
<proteinExistence type="predicted"/>
<dbReference type="GO" id="GO:0005230">
    <property type="term" value="F:extracellular ligand-gated monoatomic ion channel activity"/>
    <property type="evidence" value="ECO:0007669"/>
    <property type="project" value="InterPro"/>
</dbReference>
<dbReference type="Pfam" id="PF02931">
    <property type="entry name" value="Neur_chan_LBD"/>
    <property type="match status" value="1"/>
</dbReference>
<dbReference type="OrthoDB" id="6433652at2759"/>